<feature type="domain" description="Squalene cyclase C-terminal" evidence="5">
    <location>
        <begin position="323"/>
        <end position="657"/>
    </location>
</feature>
<dbReference type="InterPro" id="IPR032697">
    <property type="entry name" value="SQ_cyclase_N"/>
</dbReference>
<dbReference type="CDD" id="cd02892">
    <property type="entry name" value="SQCY_1"/>
    <property type="match status" value="1"/>
</dbReference>
<dbReference type="Gramene" id="rna-AYBTSS11_LOCUS19200">
    <property type="protein sequence ID" value="CAJ1962343.1"/>
    <property type="gene ID" value="gene-AYBTSS11_LOCUS19200"/>
</dbReference>
<keyword evidence="8" id="KW-1185">Reference proteome</keyword>
<dbReference type="GO" id="GO:0005811">
    <property type="term" value="C:lipid droplet"/>
    <property type="evidence" value="ECO:0007669"/>
    <property type="project" value="InterPro"/>
</dbReference>
<dbReference type="Proteomes" id="UP001189624">
    <property type="component" value="Chromosome 6"/>
</dbReference>
<keyword evidence="3 4" id="KW-0413">Isomerase</keyword>
<evidence type="ECO:0000256" key="3">
    <source>
        <dbReference type="ARBA" id="ARBA00023235"/>
    </source>
</evidence>
<dbReference type="Pfam" id="PF13249">
    <property type="entry name" value="SQHop_cyclase_N"/>
    <property type="match status" value="1"/>
</dbReference>
<dbReference type="GO" id="GO:0042300">
    <property type="term" value="F:beta-amyrin synthase activity"/>
    <property type="evidence" value="ECO:0007669"/>
    <property type="project" value="UniProtKB-ARBA"/>
</dbReference>
<dbReference type="EMBL" id="OY731403">
    <property type="protein sequence ID" value="CAJ1962343.1"/>
    <property type="molecule type" value="Genomic_DNA"/>
</dbReference>
<sequence length="667" mass="75806">MTLKRSSLYLSALQTSDGHWPAHISGSHFFTPTMIISIYISGQLDSILAEEYRKEILRYLYCHQNKDGGWGLHIEGPSTMFGTTLNYVCMRILGEGPNGGQNNACARARKWIHDHGSVTHVPSWGKFWLSVLGIVDWSGCNPMPPEFWILPTFLPMHPAKMWYYCRAVYMSMSYLYGKKFVCPKTTLITSLREELFPEPYDESTWKKARHTCAKEDLYYPHNWIQDFIWDSTHLFTEPLLTRWPLNKLVREKALQAAMEHLHYEDENTRYITGGCLNKALSMLACWAEDPNGDAFKKHVARIPDYLWLSEDGMCIQGLSTQSWDAGLIVQALVATNLIDDLGPTLAKAHDFIKKSQVVENRSGDFKSRFHHISKGSWTLADRDHALQISDGTAECLKCCLLLSTLPPEIVGEKMEPERLYDSVNFILSLQGKKGGVSVWEPAKAQKWLELLNPAEFLADIVIEHEYIECTGSSIQALTLFRKLYPEHRKEEIENFIVKAAKFIEDEQLPNGSWHGNWSICFTSSSWFALGGLAAAGKTYTNCAAIRKAVKFLLDIQNDDGGWGESFLSCPEMVYVPLEGNRSNITQTAWTLMALIHGGQAKKDPTPLHRAAKLIINSQLDDGDWPQEEALGMYKRTCILHYPFYRIVFPTWALTEYRTHLLVPSTSA</sequence>
<reference evidence="7" key="1">
    <citation type="submission" date="2023-10" db="EMBL/GenBank/DDBJ databases">
        <authorList>
            <person name="Domelevo Entfellner J.-B."/>
        </authorList>
    </citation>
    <scope>NUCLEOTIDE SEQUENCE</scope>
</reference>
<evidence type="ECO:0000259" key="5">
    <source>
        <dbReference type="Pfam" id="PF13243"/>
    </source>
</evidence>
<evidence type="ECO:0000256" key="1">
    <source>
        <dbReference type="ARBA" id="ARBA00009755"/>
    </source>
</evidence>
<dbReference type="InterPro" id="IPR018333">
    <property type="entry name" value="Squalene_cyclase"/>
</dbReference>
<dbReference type="GO" id="GO:0016104">
    <property type="term" value="P:triterpenoid biosynthetic process"/>
    <property type="evidence" value="ECO:0007669"/>
    <property type="project" value="InterPro"/>
</dbReference>
<gene>
    <name evidence="7" type="ORF">AYBTSS11_LOCUS19200</name>
</gene>
<dbReference type="EC" id="5.4.99.-" evidence="4"/>
<proteinExistence type="inferred from homology"/>
<dbReference type="InterPro" id="IPR032696">
    <property type="entry name" value="SQ_cyclase_C"/>
</dbReference>
<dbReference type="FunFam" id="1.50.10.20:FF:000002">
    <property type="entry name" value="Terpene cyclase/mutase family member"/>
    <property type="match status" value="1"/>
</dbReference>
<evidence type="ECO:0000313" key="7">
    <source>
        <dbReference type="EMBL" id="CAJ1962343.1"/>
    </source>
</evidence>
<evidence type="ECO:0000313" key="8">
    <source>
        <dbReference type="Proteomes" id="UP001189624"/>
    </source>
</evidence>
<keyword evidence="2" id="KW-0677">Repeat</keyword>
<accession>A0AA86VGD4</accession>
<dbReference type="Pfam" id="PF13243">
    <property type="entry name" value="SQHop_cyclase_C"/>
    <property type="match status" value="1"/>
</dbReference>
<protein>
    <recommendedName>
        <fullName evidence="4">Terpene cyclase/mutase family member</fullName>
        <ecNumber evidence="4">5.4.99.-</ecNumber>
    </recommendedName>
</protein>
<evidence type="ECO:0000256" key="2">
    <source>
        <dbReference type="ARBA" id="ARBA00022737"/>
    </source>
</evidence>
<dbReference type="SUPFAM" id="SSF48239">
    <property type="entry name" value="Terpenoid cyclases/Protein prenyltransferases"/>
    <property type="match status" value="2"/>
</dbReference>
<comment type="similarity">
    <text evidence="1 4">Belongs to the terpene cyclase/mutase family.</text>
</comment>
<dbReference type="NCBIfam" id="TIGR01787">
    <property type="entry name" value="squalene_cyclas"/>
    <property type="match status" value="1"/>
</dbReference>
<dbReference type="PANTHER" id="PTHR11764">
    <property type="entry name" value="TERPENE CYCLASE/MUTASE FAMILY MEMBER"/>
    <property type="match status" value="1"/>
</dbReference>
<name>A0AA86VGD4_9FABA</name>
<evidence type="ECO:0000259" key="6">
    <source>
        <dbReference type="Pfam" id="PF13249"/>
    </source>
</evidence>
<dbReference type="FunFam" id="1.50.10.20:FF:000015">
    <property type="entry name" value="Terpene cyclase/mutase family member"/>
    <property type="match status" value="1"/>
</dbReference>
<dbReference type="InterPro" id="IPR008930">
    <property type="entry name" value="Terpenoid_cyclase/PrenylTrfase"/>
</dbReference>
<dbReference type="AlphaFoldDB" id="A0AA86VGD4"/>
<organism evidence="7 8">
    <name type="scientific">Sphenostylis stenocarpa</name>
    <dbReference type="NCBI Taxonomy" id="92480"/>
    <lineage>
        <taxon>Eukaryota</taxon>
        <taxon>Viridiplantae</taxon>
        <taxon>Streptophyta</taxon>
        <taxon>Embryophyta</taxon>
        <taxon>Tracheophyta</taxon>
        <taxon>Spermatophyta</taxon>
        <taxon>Magnoliopsida</taxon>
        <taxon>eudicotyledons</taxon>
        <taxon>Gunneridae</taxon>
        <taxon>Pentapetalae</taxon>
        <taxon>rosids</taxon>
        <taxon>fabids</taxon>
        <taxon>Fabales</taxon>
        <taxon>Fabaceae</taxon>
        <taxon>Papilionoideae</taxon>
        <taxon>50 kb inversion clade</taxon>
        <taxon>NPAAA clade</taxon>
        <taxon>indigoferoid/millettioid clade</taxon>
        <taxon>Phaseoleae</taxon>
        <taxon>Sphenostylis</taxon>
    </lineage>
</organism>
<feature type="domain" description="Squalene cyclase N-terminal" evidence="6">
    <location>
        <begin position="4"/>
        <end position="304"/>
    </location>
</feature>
<dbReference type="Gene3D" id="1.50.10.20">
    <property type="match status" value="2"/>
</dbReference>
<evidence type="ECO:0000256" key="4">
    <source>
        <dbReference type="RuleBase" id="RU362003"/>
    </source>
</evidence>
<dbReference type="PANTHER" id="PTHR11764:SF58">
    <property type="entry name" value="BETA-AMYRIN SYNTHASE-RELATED"/>
    <property type="match status" value="1"/>
</dbReference>